<dbReference type="Pfam" id="PF04613">
    <property type="entry name" value="LpxD"/>
    <property type="match status" value="1"/>
</dbReference>
<sequence length="348" mass="36957">MQKTLQEIAEHIGAELKGEPQLAITAVSPLNKAQKGELSFISDKKYLNHVESSNASALIVNSAIAEQLSGNLLVMKDPYLGYAKVAQLFDTTPRPKQGVSSSATIAESAQLGANVTVDANAVIKDGAQIGDNAIIGAGVVVGEKVKIGANTLIYPNTVIYHAVEIGKDCIIHANAVIGSDGFGYANDKGVWVKIPQVGSVIVGDSVEIGAHTAIDRGALENTIIGTGVKLDNHIHIAHNVVIGDYTAIAGCTAIAGSTTIGKHCTIAGRVSIIGHLEICDKAHITATTFVNKSITEPGAYSSGTTFQSNKEWHKSAVRFRQLDEMWRKLKQLEKELGQLKDSREDKDE</sequence>
<dbReference type="PROSITE" id="PS00101">
    <property type="entry name" value="HEXAPEP_TRANSFERASES"/>
    <property type="match status" value="1"/>
</dbReference>
<evidence type="ECO:0000313" key="2">
    <source>
        <dbReference type="EMBL" id="AUD79351.1"/>
    </source>
</evidence>
<keyword evidence="1" id="KW-0677">Repeat</keyword>
<evidence type="ECO:0000313" key="3">
    <source>
        <dbReference type="Proteomes" id="UP000232693"/>
    </source>
</evidence>
<dbReference type="InterPro" id="IPR001451">
    <property type="entry name" value="Hexapep"/>
</dbReference>
<feature type="active site" description="Proton acceptor" evidence="1">
    <location>
        <position position="238"/>
    </location>
</feature>
<comment type="subunit">
    <text evidence="1">Homotrimer.</text>
</comment>
<dbReference type="InterPro" id="IPR018357">
    <property type="entry name" value="Hexapep_transf_CS"/>
</dbReference>
<keyword evidence="1" id="KW-0444">Lipid biosynthesis</keyword>
<comment type="catalytic activity">
    <reaction evidence="1">
        <text>a UDP-3-O-[(3R)-3-hydroxyacyl]-alpha-D-glucosamine + a (3R)-hydroxyacyl-[ACP] = a UDP-2-N,3-O-bis[(3R)-3-hydroxyacyl]-alpha-D-glucosamine + holo-[ACP] + H(+)</text>
        <dbReference type="Rhea" id="RHEA:53836"/>
        <dbReference type="Rhea" id="RHEA-COMP:9685"/>
        <dbReference type="Rhea" id="RHEA-COMP:9945"/>
        <dbReference type="ChEBI" id="CHEBI:15378"/>
        <dbReference type="ChEBI" id="CHEBI:64479"/>
        <dbReference type="ChEBI" id="CHEBI:78827"/>
        <dbReference type="ChEBI" id="CHEBI:137740"/>
        <dbReference type="ChEBI" id="CHEBI:137748"/>
        <dbReference type="EC" id="2.3.1.191"/>
    </reaction>
</comment>
<keyword evidence="1" id="KW-0441">Lipid A biosynthesis</keyword>
<dbReference type="Gene3D" id="2.160.10.10">
    <property type="entry name" value="Hexapeptide repeat proteins"/>
    <property type="match status" value="1"/>
</dbReference>
<dbReference type="GO" id="GO:0009245">
    <property type="term" value="P:lipid A biosynthetic process"/>
    <property type="evidence" value="ECO:0007669"/>
    <property type="project" value="UniProtKB-UniRule"/>
</dbReference>
<dbReference type="Proteomes" id="UP000232693">
    <property type="component" value="Chromosome"/>
</dbReference>
<dbReference type="EC" id="2.3.1.191" evidence="1"/>
<accession>A0A2K9AW57</accession>
<dbReference type="CDD" id="cd03352">
    <property type="entry name" value="LbH_LpxD"/>
    <property type="match status" value="1"/>
</dbReference>
<reference evidence="2 3" key="1">
    <citation type="submission" date="2017-12" db="EMBL/GenBank/DDBJ databases">
        <title>Kangiella profundi FT102 completed genome.</title>
        <authorList>
            <person name="Xu J."/>
            <person name="Wang J."/>
            <person name="Lu Y."/>
        </authorList>
    </citation>
    <scope>NUCLEOTIDE SEQUENCE [LARGE SCALE GENOMIC DNA]</scope>
    <source>
        <strain evidence="2 3">FT102</strain>
    </source>
</reference>
<dbReference type="SUPFAM" id="SSF51161">
    <property type="entry name" value="Trimeric LpxA-like enzymes"/>
    <property type="match status" value="1"/>
</dbReference>
<dbReference type="GO" id="GO:0016410">
    <property type="term" value="F:N-acyltransferase activity"/>
    <property type="evidence" value="ECO:0007669"/>
    <property type="project" value="InterPro"/>
</dbReference>
<keyword evidence="1" id="KW-0443">Lipid metabolism</keyword>
<dbReference type="AlphaFoldDB" id="A0A2K9AW57"/>
<proteinExistence type="inferred from homology"/>
<gene>
    <name evidence="1 2" type="primary">lpxD</name>
    <name evidence="2" type="ORF">CW740_08875</name>
</gene>
<organism evidence="2 3">
    <name type="scientific">Kangiella profundi</name>
    <dbReference type="NCBI Taxonomy" id="1561924"/>
    <lineage>
        <taxon>Bacteria</taxon>
        <taxon>Pseudomonadati</taxon>
        <taxon>Pseudomonadota</taxon>
        <taxon>Gammaproteobacteria</taxon>
        <taxon>Kangiellales</taxon>
        <taxon>Kangiellaceae</taxon>
        <taxon>Kangiella</taxon>
    </lineage>
</organism>
<comment type="function">
    <text evidence="1">Catalyzes the N-acylation of UDP-3-O-acylglucosamine using 3-hydroxyacyl-ACP as the acyl donor. Is involved in the biosynthesis of lipid A, a phosphorylated glycolipid that anchors the lipopolysaccharide to the outer membrane of the cell.</text>
</comment>
<evidence type="ECO:0000256" key="1">
    <source>
        <dbReference type="HAMAP-Rule" id="MF_00523"/>
    </source>
</evidence>
<dbReference type="HAMAP" id="MF_00523">
    <property type="entry name" value="LpxD"/>
    <property type="match status" value="1"/>
</dbReference>
<comment type="similarity">
    <text evidence="1">Belongs to the transferase hexapeptide repeat family. LpxD subfamily.</text>
</comment>
<dbReference type="Gene3D" id="3.40.1390.10">
    <property type="entry name" value="MurE/MurF, N-terminal domain"/>
    <property type="match status" value="1"/>
</dbReference>
<dbReference type="Pfam" id="PF00132">
    <property type="entry name" value="Hexapep"/>
    <property type="match status" value="2"/>
</dbReference>
<keyword evidence="1 2" id="KW-0808">Transferase</keyword>
<dbReference type="EMBL" id="CP025120">
    <property type="protein sequence ID" value="AUD79351.1"/>
    <property type="molecule type" value="Genomic_DNA"/>
</dbReference>
<dbReference type="NCBIfam" id="TIGR01853">
    <property type="entry name" value="lipid_A_lpxD"/>
    <property type="match status" value="1"/>
</dbReference>
<dbReference type="OrthoDB" id="9784739at2"/>
<dbReference type="InterPro" id="IPR007691">
    <property type="entry name" value="LpxD"/>
</dbReference>
<dbReference type="NCBIfam" id="NF002060">
    <property type="entry name" value="PRK00892.1"/>
    <property type="match status" value="1"/>
</dbReference>
<dbReference type="PANTHER" id="PTHR43378:SF2">
    <property type="entry name" value="UDP-3-O-ACYLGLUCOSAMINE N-ACYLTRANSFERASE 1, MITOCHONDRIAL-RELATED"/>
    <property type="match status" value="1"/>
</dbReference>
<keyword evidence="3" id="KW-1185">Reference proteome</keyword>
<dbReference type="Gene3D" id="1.20.5.170">
    <property type="match status" value="1"/>
</dbReference>
<keyword evidence="1 2" id="KW-0012">Acyltransferase</keyword>
<dbReference type="RefSeq" id="WP_106647170.1">
    <property type="nucleotide sequence ID" value="NZ_BMGO01000001.1"/>
</dbReference>
<dbReference type="UniPathway" id="UPA00973"/>
<dbReference type="GO" id="GO:0103118">
    <property type="term" value="F:UDP-3-O-[(3R)-3-hydroxyacyl]-glucosamine N-acyltransferase activity"/>
    <property type="evidence" value="ECO:0007669"/>
    <property type="project" value="UniProtKB-EC"/>
</dbReference>
<dbReference type="KEGG" id="kpd:CW740_08875"/>
<dbReference type="PANTHER" id="PTHR43378">
    <property type="entry name" value="UDP-3-O-ACYLGLUCOSAMINE N-ACYLTRANSFERASE"/>
    <property type="match status" value="1"/>
</dbReference>
<dbReference type="GO" id="GO:0016020">
    <property type="term" value="C:membrane"/>
    <property type="evidence" value="ECO:0007669"/>
    <property type="project" value="GOC"/>
</dbReference>
<protein>
    <recommendedName>
        <fullName evidence="1">UDP-3-O-acylglucosamine N-acyltransferase</fullName>
        <ecNumber evidence="1">2.3.1.191</ecNumber>
    </recommendedName>
</protein>
<comment type="pathway">
    <text evidence="1">Bacterial outer membrane biogenesis; LPS lipid A biosynthesis.</text>
</comment>
<dbReference type="InterPro" id="IPR020573">
    <property type="entry name" value="UDP_GlcNAc_AcTrfase_non-rep"/>
</dbReference>
<name>A0A2K9AW57_9GAMM</name>
<dbReference type="InterPro" id="IPR011004">
    <property type="entry name" value="Trimer_LpxA-like_sf"/>
</dbReference>